<evidence type="ECO:0000256" key="1">
    <source>
        <dbReference type="ARBA" id="ARBA00023015"/>
    </source>
</evidence>
<sequence>MKNLSSKSRNGNDTVPPSGVLDRGLHLMNCFSLERPRLQLRDIAAQSGLDKATTLRALKTLVTYGYLEKSEDGYYWPGPATLRLAAIFRSTSNIVTRLERTVENIALETGQAAAFFIRSGDQRVCLIRDRQKRDFRYFVDVGASVPMSAGGAAAHVLAAYSGFDLDSEKAEFVLTNNYYISRGEKNEHLVSAALPIFEADGEFVGAAAITALRSTVTDDDIDRCIEVVRREISLAMLSTQAAAENDNAAF</sequence>
<feature type="domain" description="HTH iclR-type" evidence="3">
    <location>
        <begin position="18"/>
        <end position="79"/>
    </location>
</feature>
<dbReference type="InterPro" id="IPR036388">
    <property type="entry name" value="WH-like_DNA-bd_sf"/>
</dbReference>
<dbReference type="SMART" id="SM00346">
    <property type="entry name" value="HTH_ICLR"/>
    <property type="match status" value="1"/>
</dbReference>
<dbReference type="RefSeq" id="WP_102651446.1">
    <property type="nucleotide sequence ID" value="NZ_PNRF01000001.1"/>
</dbReference>
<evidence type="ECO:0000313" key="4">
    <source>
        <dbReference type="EMBL" id="PMR78767.1"/>
    </source>
</evidence>
<reference evidence="4 5" key="1">
    <citation type="submission" date="2018-01" db="EMBL/GenBank/DDBJ databases">
        <title>Halomonas endophytica sp. nov., isolated from storage liquid in the stems of Populus euphratica.</title>
        <authorList>
            <person name="Chen C."/>
        </authorList>
    </citation>
    <scope>NUCLEOTIDE SEQUENCE [LARGE SCALE GENOMIC DNA]</scope>
    <source>
        <strain evidence="4 5">MC28</strain>
    </source>
</reference>
<organism evidence="4 5">
    <name type="scientific">Billgrantia endophytica</name>
    <dbReference type="NCBI Taxonomy" id="2033802"/>
    <lineage>
        <taxon>Bacteria</taxon>
        <taxon>Pseudomonadati</taxon>
        <taxon>Pseudomonadota</taxon>
        <taxon>Gammaproteobacteria</taxon>
        <taxon>Oceanospirillales</taxon>
        <taxon>Halomonadaceae</taxon>
        <taxon>Billgrantia</taxon>
    </lineage>
</organism>
<name>A0A2N7UEB3_9GAMM</name>
<dbReference type="GO" id="GO:0003677">
    <property type="term" value="F:DNA binding"/>
    <property type="evidence" value="ECO:0007669"/>
    <property type="project" value="InterPro"/>
</dbReference>
<keyword evidence="5" id="KW-1185">Reference proteome</keyword>
<dbReference type="PANTHER" id="PTHR30136">
    <property type="entry name" value="HELIX-TURN-HELIX TRANSCRIPTIONAL REGULATOR, ICLR FAMILY"/>
    <property type="match status" value="1"/>
</dbReference>
<dbReference type="InterPro" id="IPR029016">
    <property type="entry name" value="GAF-like_dom_sf"/>
</dbReference>
<dbReference type="InterPro" id="IPR050707">
    <property type="entry name" value="HTH_MetabolicPath_Reg"/>
</dbReference>
<dbReference type="Pfam" id="PF09339">
    <property type="entry name" value="HTH_IclR"/>
    <property type="match status" value="1"/>
</dbReference>
<comment type="caution">
    <text evidence="4">The sequence shown here is derived from an EMBL/GenBank/DDBJ whole genome shotgun (WGS) entry which is preliminary data.</text>
</comment>
<protein>
    <recommendedName>
        <fullName evidence="3">HTH iclR-type domain-containing protein</fullName>
    </recommendedName>
</protein>
<evidence type="ECO:0000259" key="3">
    <source>
        <dbReference type="PROSITE" id="PS51077"/>
    </source>
</evidence>
<keyword evidence="1" id="KW-0805">Transcription regulation</keyword>
<dbReference type="Proteomes" id="UP000235803">
    <property type="component" value="Unassembled WGS sequence"/>
</dbReference>
<dbReference type="Gene3D" id="3.30.450.40">
    <property type="match status" value="2"/>
</dbReference>
<gene>
    <name evidence="4" type="ORF">C1H69_00415</name>
</gene>
<proteinExistence type="predicted"/>
<accession>A0A2N7UEB3</accession>
<evidence type="ECO:0000256" key="2">
    <source>
        <dbReference type="ARBA" id="ARBA00023163"/>
    </source>
</evidence>
<dbReference type="GO" id="GO:0003700">
    <property type="term" value="F:DNA-binding transcription factor activity"/>
    <property type="evidence" value="ECO:0007669"/>
    <property type="project" value="TreeGrafter"/>
</dbReference>
<dbReference type="PANTHER" id="PTHR30136:SF35">
    <property type="entry name" value="HTH-TYPE TRANSCRIPTIONAL REGULATOR RV1719"/>
    <property type="match status" value="1"/>
</dbReference>
<dbReference type="PROSITE" id="PS51077">
    <property type="entry name" value="HTH_ICLR"/>
    <property type="match status" value="1"/>
</dbReference>
<dbReference type="SUPFAM" id="SSF46785">
    <property type="entry name" value="Winged helix' DNA-binding domain"/>
    <property type="match status" value="1"/>
</dbReference>
<dbReference type="EMBL" id="PNRF01000001">
    <property type="protein sequence ID" value="PMR78767.1"/>
    <property type="molecule type" value="Genomic_DNA"/>
</dbReference>
<dbReference type="OrthoDB" id="6166718at2"/>
<dbReference type="Gene3D" id="1.10.10.10">
    <property type="entry name" value="Winged helix-like DNA-binding domain superfamily/Winged helix DNA-binding domain"/>
    <property type="match status" value="1"/>
</dbReference>
<dbReference type="SUPFAM" id="SSF55781">
    <property type="entry name" value="GAF domain-like"/>
    <property type="match status" value="1"/>
</dbReference>
<dbReference type="InterPro" id="IPR036390">
    <property type="entry name" value="WH_DNA-bd_sf"/>
</dbReference>
<dbReference type="InterPro" id="IPR005471">
    <property type="entry name" value="Tscrpt_reg_IclR_N"/>
</dbReference>
<dbReference type="GO" id="GO:0045892">
    <property type="term" value="P:negative regulation of DNA-templated transcription"/>
    <property type="evidence" value="ECO:0007669"/>
    <property type="project" value="TreeGrafter"/>
</dbReference>
<dbReference type="AlphaFoldDB" id="A0A2N7UEB3"/>
<keyword evidence="2" id="KW-0804">Transcription</keyword>
<evidence type="ECO:0000313" key="5">
    <source>
        <dbReference type="Proteomes" id="UP000235803"/>
    </source>
</evidence>